<keyword evidence="1" id="KW-0479">Metal-binding</keyword>
<dbReference type="Gene3D" id="3.40.630.10">
    <property type="entry name" value="Zn peptidases"/>
    <property type="match status" value="1"/>
</dbReference>
<dbReference type="OrthoDB" id="9783294at2"/>
<dbReference type="SUPFAM" id="SSF55031">
    <property type="entry name" value="Bacterial exopeptidase dimerisation domain"/>
    <property type="match status" value="1"/>
</dbReference>
<sequence length="390" mass="42909">MKGNVHTAEEVMDVLRSESEAIYDTLETLVYMESPSSNRDALRGIINYLDKTLKKMGYYTFNYPGKNTGGLLYARPKNREKQQPIQLMIGHCDTVWKKNTLRSMPYREGEKKISGPGAYDMKAGITQIIYTLKTLQYLGHTPEVLPVVLINTDEEIGSVESKRIIRRLARIAERAFVMEPPLGLEGKLKTERKGVGRFTLTVKGRAAHAGLDPEKGINAIVELSHQIQKLYAMNDPERGLTVNVGMISGGVSPNVVAPESSAVIDVRVNNKEDGKWITRKIMNLKPDLPDCELEITGGIGRAPMESNSRNRALWEMAQQKGAQLGLSLESGKAGGGSDGNITSEFTATLDGLGTPGDGAHADHEYILKESLIERTALLTLLVMEPSVKMN</sequence>
<dbReference type="InterPro" id="IPR017150">
    <property type="entry name" value="Pept_M20_glutamate_carboxypep"/>
</dbReference>
<dbReference type="InterPro" id="IPR036264">
    <property type="entry name" value="Bact_exopeptidase_dim_dom"/>
</dbReference>
<feature type="active site" evidence="3">
    <location>
        <position position="93"/>
    </location>
</feature>
<dbReference type="GO" id="GO:0016787">
    <property type="term" value="F:hydrolase activity"/>
    <property type="evidence" value="ECO:0007669"/>
    <property type="project" value="UniProtKB-KW"/>
</dbReference>
<dbReference type="Gene3D" id="3.30.70.360">
    <property type="match status" value="1"/>
</dbReference>
<dbReference type="PIRSF" id="PIRSF037238">
    <property type="entry name" value="Carboxypeptidase_G2"/>
    <property type="match status" value="1"/>
</dbReference>
<dbReference type="GO" id="GO:0046872">
    <property type="term" value="F:metal ion binding"/>
    <property type="evidence" value="ECO:0007669"/>
    <property type="project" value="UniProtKB-KW"/>
</dbReference>
<feature type="active site" description="Proton acceptor" evidence="3">
    <location>
        <position position="154"/>
    </location>
</feature>
<dbReference type="PANTHER" id="PTHR43808">
    <property type="entry name" value="ACETYLORNITHINE DEACETYLASE"/>
    <property type="match status" value="1"/>
</dbReference>
<dbReference type="Proteomes" id="UP000305939">
    <property type="component" value="Unassembled WGS sequence"/>
</dbReference>
<evidence type="ECO:0000259" key="4">
    <source>
        <dbReference type="Pfam" id="PF07687"/>
    </source>
</evidence>
<dbReference type="Pfam" id="PF01546">
    <property type="entry name" value="Peptidase_M20"/>
    <property type="match status" value="1"/>
</dbReference>
<organism evidence="5 6">
    <name type="scientific">Robertkochia marina</name>
    <dbReference type="NCBI Taxonomy" id="1227945"/>
    <lineage>
        <taxon>Bacteria</taxon>
        <taxon>Pseudomonadati</taxon>
        <taxon>Bacteroidota</taxon>
        <taxon>Flavobacteriia</taxon>
        <taxon>Flavobacteriales</taxon>
        <taxon>Flavobacteriaceae</taxon>
        <taxon>Robertkochia</taxon>
    </lineage>
</organism>
<dbReference type="Pfam" id="PF07687">
    <property type="entry name" value="M20_dimer"/>
    <property type="match status" value="1"/>
</dbReference>
<dbReference type="SUPFAM" id="SSF53187">
    <property type="entry name" value="Zn-dependent exopeptidases"/>
    <property type="match status" value="1"/>
</dbReference>
<name>A0A4S3M0P5_9FLAO</name>
<evidence type="ECO:0000256" key="1">
    <source>
        <dbReference type="ARBA" id="ARBA00022723"/>
    </source>
</evidence>
<keyword evidence="2" id="KW-0378">Hydrolase</keyword>
<keyword evidence="6" id="KW-1185">Reference proteome</keyword>
<dbReference type="CDD" id="cd03885">
    <property type="entry name" value="M20_CPDG2"/>
    <property type="match status" value="1"/>
</dbReference>
<feature type="domain" description="Peptidase M20 dimerisation" evidence="4">
    <location>
        <begin position="190"/>
        <end position="282"/>
    </location>
</feature>
<dbReference type="RefSeq" id="WP_136335778.1">
    <property type="nucleotide sequence ID" value="NZ_QXMP01000005.1"/>
</dbReference>
<comment type="caution">
    <text evidence="5">The sequence shown here is derived from an EMBL/GenBank/DDBJ whole genome shotgun (WGS) entry which is preliminary data.</text>
</comment>
<evidence type="ECO:0000256" key="2">
    <source>
        <dbReference type="ARBA" id="ARBA00022801"/>
    </source>
</evidence>
<dbReference type="InterPro" id="IPR050072">
    <property type="entry name" value="Peptidase_M20A"/>
</dbReference>
<proteinExistence type="predicted"/>
<gene>
    <name evidence="5" type="ORF">E7Z59_07890</name>
</gene>
<evidence type="ECO:0000313" key="5">
    <source>
        <dbReference type="EMBL" id="THD67573.1"/>
    </source>
</evidence>
<dbReference type="EMBL" id="SSMC01000002">
    <property type="protein sequence ID" value="THD67573.1"/>
    <property type="molecule type" value="Genomic_DNA"/>
</dbReference>
<protein>
    <submittedName>
        <fullName evidence="5">M20 family peptidase</fullName>
    </submittedName>
</protein>
<dbReference type="InterPro" id="IPR011650">
    <property type="entry name" value="Peptidase_M20_dimer"/>
</dbReference>
<evidence type="ECO:0000256" key="3">
    <source>
        <dbReference type="PIRSR" id="PIRSR037238-1"/>
    </source>
</evidence>
<dbReference type="AlphaFoldDB" id="A0A4S3M0P5"/>
<accession>A0A4S3M0P5</accession>
<reference evidence="5 6" key="1">
    <citation type="submission" date="2019-04" db="EMBL/GenBank/DDBJ databases">
        <title>Draft genome sequence of Robertkochia marina CC-AMO-30D.</title>
        <authorList>
            <person name="Hameed A."/>
            <person name="Lin S.-Y."/>
            <person name="Shahina M."/>
            <person name="Lai W.-A."/>
            <person name="Young C.-C."/>
        </authorList>
    </citation>
    <scope>NUCLEOTIDE SEQUENCE [LARGE SCALE GENOMIC DNA]</scope>
    <source>
        <strain evidence="5 6">CC-AMO-30D</strain>
    </source>
</reference>
<dbReference type="PANTHER" id="PTHR43808:SF9">
    <property type="entry name" value="BLL0789 PROTEIN"/>
    <property type="match status" value="1"/>
</dbReference>
<evidence type="ECO:0000313" key="6">
    <source>
        <dbReference type="Proteomes" id="UP000305939"/>
    </source>
</evidence>
<dbReference type="InterPro" id="IPR002933">
    <property type="entry name" value="Peptidase_M20"/>
</dbReference>